<evidence type="ECO:0000313" key="8">
    <source>
        <dbReference type="EMBL" id="PJZ49631.1"/>
    </source>
</evidence>
<organism evidence="8 9">
    <name type="scientific">Leptospira saintgironsiae</name>
    <dbReference type="NCBI Taxonomy" id="2023183"/>
    <lineage>
        <taxon>Bacteria</taxon>
        <taxon>Pseudomonadati</taxon>
        <taxon>Spirochaetota</taxon>
        <taxon>Spirochaetia</taxon>
        <taxon>Leptospirales</taxon>
        <taxon>Leptospiraceae</taxon>
        <taxon>Leptospira</taxon>
    </lineage>
</organism>
<feature type="compositionally biased region" description="Basic and acidic residues" evidence="6">
    <location>
        <begin position="273"/>
        <end position="282"/>
    </location>
</feature>
<name>A0A2M9YDJ2_9LEPT</name>
<keyword evidence="4 8" id="KW-0378">Hydrolase</keyword>
<feature type="compositionally biased region" description="Pro residues" evidence="6">
    <location>
        <begin position="256"/>
        <end position="271"/>
    </location>
</feature>
<keyword evidence="2" id="KW-0645">Protease</keyword>
<dbReference type="GO" id="GO:0008234">
    <property type="term" value="F:cysteine-type peptidase activity"/>
    <property type="evidence" value="ECO:0007669"/>
    <property type="project" value="UniProtKB-KW"/>
</dbReference>
<dbReference type="PANTHER" id="PTHR47360:SF1">
    <property type="entry name" value="ENDOPEPTIDASE NLPC-RELATED"/>
    <property type="match status" value="1"/>
</dbReference>
<feature type="domain" description="NlpC/P60" evidence="7">
    <location>
        <begin position="284"/>
        <end position="412"/>
    </location>
</feature>
<dbReference type="PROSITE" id="PS51935">
    <property type="entry name" value="NLPC_P60"/>
    <property type="match status" value="1"/>
</dbReference>
<evidence type="ECO:0000256" key="5">
    <source>
        <dbReference type="ARBA" id="ARBA00022807"/>
    </source>
</evidence>
<dbReference type="SUPFAM" id="SSF54001">
    <property type="entry name" value="Cysteine proteinases"/>
    <property type="match status" value="1"/>
</dbReference>
<dbReference type="Pfam" id="PF00877">
    <property type="entry name" value="NLPC_P60"/>
    <property type="match status" value="1"/>
</dbReference>
<evidence type="ECO:0000259" key="7">
    <source>
        <dbReference type="PROSITE" id="PS51935"/>
    </source>
</evidence>
<proteinExistence type="inferred from homology"/>
<dbReference type="EMBL" id="NPDR01000003">
    <property type="protein sequence ID" value="PJZ49631.1"/>
    <property type="molecule type" value="Genomic_DNA"/>
</dbReference>
<dbReference type="AlphaFoldDB" id="A0A2M9YDJ2"/>
<evidence type="ECO:0000256" key="1">
    <source>
        <dbReference type="ARBA" id="ARBA00007074"/>
    </source>
</evidence>
<keyword evidence="3" id="KW-0732">Signal</keyword>
<evidence type="ECO:0000313" key="9">
    <source>
        <dbReference type="Proteomes" id="UP000231926"/>
    </source>
</evidence>
<dbReference type="PANTHER" id="PTHR47360">
    <property type="entry name" value="MUREIN DD-ENDOPEPTIDASE MEPS/MUREIN LD-CARBOXYPEPTIDASE"/>
    <property type="match status" value="1"/>
</dbReference>
<protein>
    <submittedName>
        <fullName evidence="8">Hydrolase</fullName>
    </submittedName>
</protein>
<dbReference type="InterPro" id="IPR038765">
    <property type="entry name" value="Papain-like_cys_pep_sf"/>
</dbReference>
<dbReference type="GO" id="GO:0006508">
    <property type="term" value="P:proteolysis"/>
    <property type="evidence" value="ECO:0007669"/>
    <property type="project" value="UniProtKB-KW"/>
</dbReference>
<dbReference type="InterPro" id="IPR052062">
    <property type="entry name" value="Murein_DD/LD_carboxypeptidase"/>
</dbReference>
<evidence type="ECO:0000256" key="2">
    <source>
        <dbReference type="ARBA" id="ARBA00022670"/>
    </source>
</evidence>
<evidence type="ECO:0000256" key="4">
    <source>
        <dbReference type="ARBA" id="ARBA00022801"/>
    </source>
</evidence>
<accession>A0A2M9YDJ2</accession>
<feature type="region of interest" description="Disordered" evidence="6">
    <location>
        <begin position="249"/>
        <end position="285"/>
    </location>
</feature>
<evidence type="ECO:0000256" key="6">
    <source>
        <dbReference type="SAM" id="MobiDB-lite"/>
    </source>
</evidence>
<dbReference type="Proteomes" id="UP000231926">
    <property type="component" value="Unassembled WGS sequence"/>
</dbReference>
<sequence length="417" mass="46370">MRVRILTVYLLLIFSVPIFADPFEDLLKSDWDKSQTLLIKNSVFQKLGQRAGSKEVLKITKNVIPWAILEGVSPEKTAELIVNLDFAVKEGLTFEEAEDAIPVVSKREISKEDFSYIGLYFKETKKAGIREEVRNRFVEAAMEKKWDGFSVLAGGRALIAGKLVDFPENRLASKILTQFPAKGRSIPFAKTESTFKSVLDSKLDGASYILLSNLKKLHEGEKVTSAQKYASARAVETSLEEVGGIVIGDRPRIEPLPDPPLVPNLPEPGEPTEPDKPSKESWETLSSSILQKVAKEWVGTPYKWANAAKTGTDCSGFTFRVLTDGRIGVPEKMVSRASSAQTKMGTGVSHNEMRSGDLIFFSASPNQSKVTHVGMVLNGEEFAHASSTRGVVIDKIRMKWWIDRFVMSRRVFKKVIN</sequence>
<dbReference type="Gene3D" id="3.90.1720.10">
    <property type="entry name" value="endopeptidase domain like (from Nostoc punctiforme)"/>
    <property type="match status" value="1"/>
</dbReference>
<comment type="similarity">
    <text evidence="1">Belongs to the peptidase C40 family.</text>
</comment>
<evidence type="ECO:0000256" key="3">
    <source>
        <dbReference type="ARBA" id="ARBA00022729"/>
    </source>
</evidence>
<dbReference type="RefSeq" id="WP_100710192.1">
    <property type="nucleotide sequence ID" value="NZ_NPDR01000003.1"/>
</dbReference>
<reference evidence="8 9" key="1">
    <citation type="submission" date="2017-07" db="EMBL/GenBank/DDBJ databases">
        <title>Leptospira spp. isolated from tropical soils.</title>
        <authorList>
            <person name="Thibeaux R."/>
            <person name="Iraola G."/>
            <person name="Ferres I."/>
            <person name="Bierque E."/>
            <person name="Girault D."/>
            <person name="Soupe-Gilbert M.-E."/>
            <person name="Picardeau M."/>
            <person name="Goarant C."/>
        </authorList>
    </citation>
    <scope>NUCLEOTIDE SEQUENCE [LARGE SCALE GENOMIC DNA]</scope>
    <source>
        <strain evidence="8 9">FH4-C-A2</strain>
    </source>
</reference>
<keyword evidence="9" id="KW-1185">Reference proteome</keyword>
<dbReference type="OrthoDB" id="9813368at2"/>
<keyword evidence="5" id="KW-0788">Thiol protease</keyword>
<comment type="caution">
    <text evidence="8">The sequence shown here is derived from an EMBL/GenBank/DDBJ whole genome shotgun (WGS) entry which is preliminary data.</text>
</comment>
<dbReference type="InterPro" id="IPR000064">
    <property type="entry name" value="NLP_P60_dom"/>
</dbReference>
<gene>
    <name evidence="8" type="ORF">CH362_09970</name>
</gene>